<proteinExistence type="predicted"/>
<dbReference type="AlphaFoldDB" id="A0A8D9GXE2"/>
<dbReference type="PANTHER" id="PTHR33784:SF26">
    <property type="entry name" value="F-BOX DOMAIN-CONTAINING PROTEIN"/>
    <property type="match status" value="1"/>
</dbReference>
<sequence>MLHKILSKVATTSIWGFGSARVGFPGFNTICKEDHFYKSVDLIFLNDWIDEVNAVITFRLRCYQLERMHVGQICRCMMNLAFSIDHRGLVHNYPAFTREYVDPMYHMITSWALSGHWGYDKPEMFMFLLGRIDCWCSAIIEPVFVVSIDGSRIR</sequence>
<evidence type="ECO:0000313" key="1">
    <source>
        <dbReference type="EMBL" id="CAG7888888.1"/>
    </source>
</evidence>
<dbReference type="Gramene" id="A01p29640.2_BraZ1">
    <property type="protein sequence ID" value="A01p29640.2_BraZ1.CDS"/>
    <property type="gene ID" value="A01g29640.2_BraZ1"/>
</dbReference>
<name>A0A8D9GXE2_BRACM</name>
<dbReference type="InterPro" id="IPR040338">
    <property type="entry name" value="At1g67623-like"/>
</dbReference>
<evidence type="ECO:0000313" key="2">
    <source>
        <dbReference type="Proteomes" id="UP000694005"/>
    </source>
</evidence>
<reference evidence="1 2" key="1">
    <citation type="submission" date="2021-07" db="EMBL/GenBank/DDBJ databases">
        <authorList>
            <consortium name="Genoscope - CEA"/>
            <person name="William W."/>
        </authorList>
    </citation>
    <scope>NUCLEOTIDE SEQUENCE [LARGE SCALE GENOMIC DNA]</scope>
</reference>
<accession>A0A8D9GXE2</accession>
<gene>
    <name evidence="1" type="ORF">BRAPAZ1V2_A01P29640.2</name>
</gene>
<organism evidence="1 2">
    <name type="scientific">Brassica campestris</name>
    <name type="common">Field mustard</name>
    <dbReference type="NCBI Taxonomy" id="3711"/>
    <lineage>
        <taxon>Eukaryota</taxon>
        <taxon>Viridiplantae</taxon>
        <taxon>Streptophyta</taxon>
        <taxon>Embryophyta</taxon>
        <taxon>Tracheophyta</taxon>
        <taxon>Spermatophyta</taxon>
        <taxon>Magnoliopsida</taxon>
        <taxon>eudicotyledons</taxon>
        <taxon>Gunneridae</taxon>
        <taxon>Pentapetalae</taxon>
        <taxon>rosids</taxon>
        <taxon>malvids</taxon>
        <taxon>Brassicales</taxon>
        <taxon>Brassicaceae</taxon>
        <taxon>Brassiceae</taxon>
        <taxon>Brassica</taxon>
    </lineage>
</organism>
<dbReference type="EMBL" id="LS974617">
    <property type="protein sequence ID" value="CAG7888888.1"/>
    <property type="molecule type" value="Genomic_DNA"/>
</dbReference>
<protein>
    <submittedName>
        <fullName evidence="1">Uncharacterized protein</fullName>
    </submittedName>
</protein>
<dbReference type="Proteomes" id="UP000694005">
    <property type="component" value="Chromosome A01"/>
</dbReference>
<dbReference type="PANTHER" id="PTHR33784">
    <property type="entry name" value="OS05G0482100 PROTEIN"/>
    <property type="match status" value="1"/>
</dbReference>